<dbReference type="SUPFAM" id="SSF51735">
    <property type="entry name" value="NAD(P)-binding Rossmann-fold domains"/>
    <property type="match status" value="1"/>
</dbReference>
<evidence type="ECO:0000313" key="2">
    <source>
        <dbReference type="EMBL" id="PWY70506.1"/>
    </source>
</evidence>
<dbReference type="PANTHER" id="PTHR48079:SF5">
    <property type="entry name" value="DEPENDENT EPIMERASE_DEHYDRATASE, PUTATIVE (AFU_ORTHOLOGUE AFUA_7G00180)-RELATED"/>
    <property type="match status" value="1"/>
</dbReference>
<accession>A0A317V8M9</accession>
<dbReference type="GeneID" id="37061870"/>
<name>A0A317V8M9_9EURO</name>
<protein>
    <submittedName>
        <fullName evidence="2">NAD dependent epimerase/dehydratase</fullName>
    </submittedName>
</protein>
<dbReference type="RefSeq" id="XP_025395993.1">
    <property type="nucleotide sequence ID" value="XM_025539633.1"/>
</dbReference>
<dbReference type="GO" id="GO:0005737">
    <property type="term" value="C:cytoplasm"/>
    <property type="evidence" value="ECO:0007669"/>
    <property type="project" value="TreeGrafter"/>
</dbReference>
<dbReference type="VEuPathDB" id="FungiDB:BO70DRAFT_299137"/>
<dbReference type="AlphaFoldDB" id="A0A317V8M9"/>
<gene>
    <name evidence="2" type="ORF">BO70DRAFT_299137</name>
</gene>
<feature type="domain" description="NAD-dependent epimerase/dehydratase" evidence="1">
    <location>
        <begin position="4"/>
        <end position="225"/>
    </location>
</feature>
<evidence type="ECO:0000259" key="1">
    <source>
        <dbReference type="Pfam" id="PF01370"/>
    </source>
</evidence>
<evidence type="ECO:0000313" key="3">
    <source>
        <dbReference type="Proteomes" id="UP000247233"/>
    </source>
</evidence>
<organism evidence="2 3">
    <name type="scientific">Aspergillus heteromorphus CBS 117.55</name>
    <dbReference type="NCBI Taxonomy" id="1448321"/>
    <lineage>
        <taxon>Eukaryota</taxon>
        <taxon>Fungi</taxon>
        <taxon>Dikarya</taxon>
        <taxon>Ascomycota</taxon>
        <taxon>Pezizomycotina</taxon>
        <taxon>Eurotiomycetes</taxon>
        <taxon>Eurotiomycetidae</taxon>
        <taxon>Eurotiales</taxon>
        <taxon>Aspergillaceae</taxon>
        <taxon>Aspergillus</taxon>
        <taxon>Aspergillus subgen. Circumdati</taxon>
    </lineage>
</organism>
<dbReference type="STRING" id="1448321.A0A317V8M9"/>
<sequence length="310" mass="33507">TKHIFLTGGSGFVGQTLIPLAISKNYKVHALSRTLTTDETLLSLGAVPIRGDLTSLATLREETRLADAVIHLATAYDFSKTPSYDDVIHIDIAALDAIAEEAAGTGKPVVVTSGTLVVDADPDGKETDEAGAWDPKPLNSRGKMETYGMGLVERGVNVRCVRLAPYTYGRGGSGVRRWMDLAKMVGSVICVDGGVNRTTTVHVEDAAELYLVVAERGRAGEVYNASGDTTVTAREIFEAVAEIMGVEVRDLDFETAKGQFGEVLARFLSVENRASGEKARRELGWELKGRGILEDIREGSYRQVAEEMRK</sequence>
<keyword evidence="3" id="KW-1185">Reference proteome</keyword>
<dbReference type="Proteomes" id="UP000247233">
    <property type="component" value="Unassembled WGS sequence"/>
</dbReference>
<reference evidence="2 3" key="1">
    <citation type="submission" date="2016-12" db="EMBL/GenBank/DDBJ databases">
        <title>The genomes of Aspergillus section Nigri reveals drivers in fungal speciation.</title>
        <authorList>
            <consortium name="DOE Joint Genome Institute"/>
            <person name="Vesth T.C."/>
            <person name="Nybo J."/>
            <person name="Theobald S."/>
            <person name="Brandl J."/>
            <person name="Frisvad J.C."/>
            <person name="Nielsen K.F."/>
            <person name="Lyhne E.K."/>
            <person name="Kogle M.E."/>
            <person name="Kuo A."/>
            <person name="Riley R."/>
            <person name="Clum A."/>
            <person name="Nolan M."/>
            <person name="Lipzen A."/>
            <person name="Salamov A."/>
            <person name="Henrissat B."/>
            <person name="Wiebenga A."/>
            <person name="De Vries R.P."/>
            <person name="Grigoriev I.V."/>
            <person name="Mortensen U.H."/>
            <person name="Andersen M.R."/>
            <person name="Baker S.E."/>
        </authorList>
    </citation>
    <scope>NUCLEOTIDE SEQUENCE [LARGE SCALE GENOMIC DNA]</scope>
    <source>
        <strain evidence="2 3">CBS 117.55</strain>
    </source>
</reference>
<dbReference type="GO" id="GO:0004029">
    <property type="term" value="F:aldehyde dehydrogenase (NAD+) activity"/>
    <property type="evidence" value="ECO:0007669"/>
    <property type="project" value="TreeGrafter"/>
</dbReference>
<dbReference type="EMBL" id="MSFL01000030">
    <property type="protein sequence ID" value="PWY70506.1"/>
    <property type="molecule type" value="Genomic_DNA"/>
</dbReference>
<comment type="caution">
    <text evidence="2">The sequence shown here is derived from an EMBL/GenBank/DDBJ whole genome shotgun (WGS) entry which is preliminary data.</text>
</comment>
<dbReference type="PANTHER" id="PTHR48079">
    <property type="entry name" value="PROTEIN YEEZ"/>
    <property type="match status" value="1"/>
</dbReference>
<dbReference type="InterPro" id="IPR001509">
    <property type="entry name" value="Epimerase_deHydtase"/>
</dbReference>
<dbReference type="Gene3D" id="3.40.50.720">
    <property type="entry name" value="NAD(P)-binding Rossmann-like Domain"/>
    <property type="match status" value="1"/>
</dbReference>
<proteinExistence type="predicted"/>
<dbReference type="Pfam" id="PF01370">
    <property type="entry name" value="Epimerase"/>
    <property type="match status" value="1"/>
</dbReference>
<dbReference type="OrthoDB" id="10262413at2759"/>
<dbReference type="InterPro" id="IPR051783">
    <property type="entry name" value="NAD(P)-dependent_oxidoreduct"/>
</dbReference>
<feature type="non-terminal residue" evidence="2">
    <location>
        <position position="1"/>
    </location>
</feature>
<dbReference type="InterPro" id="IPR036291">
    <property type="entry name" value="NAD(P)-bd_dom_sf"/>
</dbReference>